<evidence type="ECO:0000313" key="6">
    <source>
        <dbReference type="Proteomes" id="UP000287519"/>
    </source>
</evidence>
<dbReference type="Pfam" id="PF07729">
    <property type="entry name" value="FCD"/>
    <property type="match status" value="1"/>
</dbReference>
<evidence type="ECO:0000256" key="2">
    <source>
        <dbReference type="ARBA" id="ARBA00023125"/>
    </source>
</evidence>
<comment type="caution">
    <text evidence="5">The sequence shown here is derived from an EMBL/GenBank/DDBJ whole genome shotgun (WGS) entry which is preliminary data.</text>
</comment>
<dbReference type="SMART" id="SM00895">
    <property type="entry name" value="FCD"/>
    <property type="match status" value="1"/>
</dbReference>
<dbReference type="InterPro" id="IPR036390">
    <property type="entry name" value="WH_DNA-bd_sf"/>
</dbReference>
<feature type="domain" description="HTH gntR-type" evidence="4">
    <location>
        <begin position="12"/>
        <end position="82"/>
    </location>
</feature>
<dbReference type="InterPro" id="IPR008920">
    <property type="entry name" value="TF_FadR/GntR_C"/>
</dbReference>
<dbReference type="GO" id="GO:0003677">
    <property type="term" value="F:DNA binding"/>
    <property type="evidence" value="ECO:0007669"/>
    <property type="project" value="UniProtKB-KW"/>
</dbReference>
<name>A0A402CDS2_RHOWR</name>
<dbReference type="Gene3D" id="1.10.10.10">
    <property type="entry name" value="Winged helix-like DNA-binding domain superfamily/Winged helix DNA-binding domain"/>
    <property type="match status" value="1"/>
</dbReference>
<accession>A0A402CDS2</accession>
<dbReference type="EMBL" id="BHYM01000046">
    <property type="protein sequence ID" value="GCE41737.1"/>
    <property type="molecule type" value="Genomic_DNA"/>
</dbReference>
<evidence type="ECO:0000256" key="3">
    <source>
        <dbReference type="ARBA" id="ARBA00023163"/>
    </source>
</evidence>
<dbReference type="PANTHER" id="PTHR43537:SF5">
    <property type="entry name" value="UXU OPERON TRANSCRIPTIONAL REGULATOR"/>
    <property type="match status" value="1"/>
</dbReference>
<dbReference type="PANTHER" id="PTHR43537">
    <property type="entry name" value="TRANSCRIPTIONAL REGULATOR, GNTR FAMILY"/>
    <property type="match status" value="1"/>
</dbReference>
<gene>
    <name evidence="5" type="ORF">Rhow_005396</name>
</gene>
<evidence type="ECO:0000256" key="1">
    <source>
        <dbReference type="ARBA" id="ARBA00023015"/>
    </source>
</evidence>
<dbReference type="Proteomes" id="UP000287519">
    <property type="component" value="Unassembled WGS sequence"/>
</dbReference>
<dbReference type="OrthoDB" id="3232242at2"/>
<evidence type="ECO:0000313" key="5">
    <source>
        <dbReference type="EMBL" id="GCE41737.1"/>
    </source>
</evidence>
<reference evidence="5 6" key="1">
    <citation type="submission" date="2018-11" db="EMBL/GenBank/DDBJ databases">
        <title>Microbial catabolism of amino acid.</title>
        <authorList>
            <person name="Hibi M."/>
            <person name="Ogawa J."/>
        </authorList>
    </citation>
    <scope>NUCLEOTIDE SEQUENCE [LARGE SCALE GENOMIC DNA]</scope>
    <source>
        <strain evidence="5 6">C31-06</strain>
    </source>
</reference>
<dbReference type="SUPFAM" id="SSF48008">
    <property type="entry name" value="GntR ligand-binding domain-like"/>
    <property type="match status" value="1"/>
</dbReference>
<dbReference type="InterPro" id="IPR036388">
    <property type="entry name" value="WH-like_DNA-bd_sf"/>
</dbReference>
<protein>
    <submittedName>
        <fullName evidence="5">Transcriptional regulator, GntR family</fullName>
    </submittedName>
</protein>
<keyword evidence="3" id="KW-0804">Transcription</keyword>
<keyword evidence="6" id="KW-1185">Reference proteome</keyword>
<dbReference type="PROSITE" id="PS50949">
    <property type="entry name" value="HTH_GNTR"/>
    <property type="match status" value="1"/>
</dbReference>
<keyword evidence="1" id="KW-0805">Transcription regulation</keyword>
<evidence type="ECO:0000259" key="4">
    <source>
        <dbReference type="PROSITE" id="PS50949"/>
    </source>
</evidence>
<keyword evidence="2" id="KW-0238">DNA-binding</keyword>
<dbReference type="GO" id="GO:0003700">
    <property type="term" value="F:DNA-binding transcription factor activity"/>
    <property type="evidence" value="ECO:0007669"/>
    <property type="project" value="InterPro"/>
</dbReference>
<dbReference type="InterPro" id="IPR000524">
    <property type="entry name" value="Tscrpt_reg_HTH_GntR"/>
</dbReference>
<proteinExistence type="predicted"/>
<dbReference type="SUPFAM" id="SSF46785">
    <property type="entry name" value="Winged helix' DNA-binding domain"/>
    <property type="match status" value="1"/>
</dbReference>
<dbReference type="InterPro" id="IPR011711">
    <property type="entry name" value="GntR_C"/>
</dbReference>
<organism evidence="5 6">
    <name type="scientific">Rhodococcus wratislaviensis</name>
    <name type="common">Tsukamurella wratislaviensis</name>
    <dbReference type="NCBI Taxonomy" id="44752"/>
    <lineage>
        <taxon>Bacteria</taxon>
        <taxon>Bacillati</taxon>
        <taxon>Actinomycetota</taxon>
        <taxon>Actinomycetes</taxon>
        <taxon>Mycobacteriales</taxon>
        <taxon>Nocardiaceae</taxon>
        <taxon>Rhodococcus</taxon>
    </lineage>
</organism>
<dbReference type="AlphaFoldDB" id="A0A402CDS2"/>
<dbReference type="Gene3D" id="1.20.120.530">
    <property type="entry name" value="GntR ligand-binding domain-like"/>
    <property type="match status" value="1"/>
</dbReference>
<sequence length="245" mass="26365">MTDLAQRMMMDASLSRTEQAALAIGQLAEQAPHGARLGTKKELQEQCGVAKGTFNEALRILQSRGVITVRSGPGGGLFAASPTPIARLGNSILSLDAAEGDVADAVRIRDALDPLLIEDALDHSSAVDITRMRAALDVMRQTAEAGDATGFVRANWELHAAIARVSPNAILKSIYLSVLDLIESHTVSVEPAGDRPLPEYIAERQQLHVDLVDALDRRDRDAALRLIHAHNTTQHEPEAARVHTA</sequence>
<dbReference type="RefSeq" id="WP_124393776.1">
    <property type="nucleotide sequence ID" value="NZ_BHYM01000046.1"/>
</dbReference>